<dbReference type="GO" id="GO:0008137">
    <property type="term" value="F:NADH dehydrogenase (ubiquinone) activity"/>
    <property type="evidence" value="ECO:0007669"/>
    <property type="project" value="InterPro"/>
</dbReference>
<feature type="transmembrane region" description="Helical" evidence="8">
    <location>
        <begin position="70"/>
        <end position="91"/>
    </location>
</feature>
<keyword evidence="4 8" id="KW-1133">Transmembrane helix</keyword>
<feature type="transmembrane region" description="Helical" evidence="8">
    <location>
        <begin position="457"/>
        <end position="479"/>
    </location>
</feature>
<proteinExistence type="predicted"/>
<gene>
    <name evidence="10" type="primary">hyfB_1</name>
    <name evidence="10" type="ORF">MB901379_01472</name>
</gene>
<keyword evidence="11" id="KW-1185">Reference proteome</keyword>
<keyword evidence="5 10" id="KW-0560">Oxidoreductase</keyword>
<feature type="domain" description="NADH:quinone oxidoreductase/Mrp antiporter transmembrane" evidence="9">
    <location>
        <begin position="119"/>
        <end position="405"/>
    </location>
</feature>
<evidence type="ECO:0000313" key="10">
    <source>
        <dbReference type="EMBL" id="VDM87921.1"/>
    </source>
</evidence>
<keyword evidence="2" id="KW-1003">Cell membrane</keyword>
<dbReference type="AlphaFoldDB" id="A0A3S4FPL8"/>
<evidence type="ECO:0000256" key="4">
    <source>
        <dbReference type="ARBA" id="ARBA00022989"/>
    </source>
</evidence>
<dbReference type="InterPro" id="IPR003918">
    <property type="entry name" value="NADH_UbQ_OxRdtase"/>
</dbReference>
<feature type="transmembrane region" description="Helical" evidence="8">
    <location>
        <begin position="258"/>
        <end position="277"/>
    </location>
</feature>
<feature type="transmembrane region" description="Helical" evidence="8">
    <location>
        <begin position="196"/>
        <end position="217"/>
    </location>
</feature>
<name>A0A3S4FPL8_9MYCO</name>
<evidence type="ECO:0000259" key="9">
    <source>
        <dbReference type="Pfam" id="PF00361"/>
    </source>
</evidence>
<feature type="transmembrane region" description="Helical" evidence="8">
    <location>
        <begin position="515"/>
        <end position="535"/>
    </location>
</feature>
<dbReference type="OrthoDB" id="9768329at2"/>
<feature type="transmembrane region" description="Helical" evidence="8">
    <location>
        <begin position="153"/>
        <end position="176"/>
    </location>
</feature>
<dbReference type="GO" id="GO:0016491">
    <property type="term" value="F:oxidoreductase activity"/>
    <property type="evidence" value="ECO:0007669"/>
    <property type="project" value="UniProtKB-KW"/>
</dbReference>
<accession>A0A3S4FPL8</accession>
<feature type="transmembrane region" description="Helical" evidence="8">
    <location>
        <begin position="416"/>
        <end position="436"/>
    </location>
</feature>
<dbReference type="Pfam" id="PF00361">
    <property type="entry name" value="Proton_antipo_M"/>
    <property type="match status" value="1"/>
</dbReference>
<evidence type="ECO:0000256" key="8">
    <source>
        <dbReference type="SAM" id="Phobius"/>
    </source>
</evidence>
<feature type="transmembrane region" description="Helical" evidence="8">
    <location>
        <begin position="229"/>
        <end position="246"/>
    </location>
</feature>
<dbReference type="EC" id="1.-.-.-" evidence="10"/>
<dbReference type="PANTHER" id="PTHR42682">
    <property type="entry name" value="HYDROGENASE-4 COMPONENT F"/>
    <property type="match status" value="1"/>
</dbReference>
<dbReference type="KEGG" id="mbai:MB901379_01472"/>
<feature type="transmembrane region" description="Helical" evidence="8">
    <location>
        <begin position="98"/>
        <end position="116"/>
    </location>
</feature>
<dbReference type="PRINTS" id="PR01437">
    <property type="entry name" value="NUOXDRDTASE4"/>
</dbReference>
<feature type="transmembrane region" description="Helical" evidence="8">
    <location>
        <begin position="122"/>
        <end position="141"/>
    </location>
</feature>
<feature type="transmembrane region" description="Helical" evidence="8">
    <location>
        <begin position="327"/>
        <end position="350"/>
    </location>
</feature>
<protein>
    <submittedName>
        <fullName evidence="10">Hydrogenase-4 component B</fullName>
        <ecNumber evidence="10">1.-.-.-</ecNumber>
    </submittedName>
</protein>
<sequence>MTPSPAGVPSARNIALSRNDIGAVASGAVTTAIGVCGVLLGLTAVFGVLPQVRLSWLVPLIGVDLDVGRLGGFFIAVTGAVAVAAGIYGIGYARRERLGAAPLITLPVFVAAMLLVPAAGSVTTFLLVWEVMAITSLLLVATNHSRAEVRSAAGYYAVMTQLGFATILLGMTVLAAAAGTNRFAEMTVSSDGVRGFVFVSTLLGFGSKAGLLPLHAWLPRAHPESPSPVSALMSAAMVNLGIYGVIKVDLQLLGPGPQWWGVTLLAVGAVSAVYGVLQASVATDLKRLLGYSTIENMGLVTLALGAGTLLSAAGAGAAAIIAMTAALLHLVAHAAFKSLGFLAAGSVLLATEQRDLDRLGGLARRMPYTTVLFGIAALGASGLPLGAGFVSEWLLVQSLIHARPEHNTIVGLVTPLGVGAVALTTGLGVAAMVKAFGTGFLARPRSEAAQLAREAPVSMLIGMAVAAIGCAVVAIAPFVTTATLQSVLDTLPASSNAELTDLGVVLRLPGIDGSISPTLLAAALAAAMLIVVVLARWGVRHRPSTVTAPLWACGADELTPRMQYTATSFAQPLQRVFDDLLRPDTGIEVTHLEGTRYHIDKIAYRAEVTDAVEQRLYAPALRALSWCAQAIRFAHNGSVHLYLGYGALGVLIVLVVAR</sequence>
<organism evidence="10 11">
    <name type="scientific">Mycobacterium basiliense</name>
    <dbReference type="NCBI Taxonomy" id="2094119"/>
    <lineage>
        <taxon>Bacteria</taxon>
        <taxon>Bacillati</taxon>
        <taxon>Actinomycetota</taxon>
        <taxon>Actinomycetes</taxon>
        <taxon>Mycobacteriales</taxon>
        <taxon>Mycobacteriaceae</taxon>
        <taxon>Mycobacterium</taxon>
    </lineage>
</organism>
<feature type="transmembrane region" description="Helical" evidence="8">
    <location>
        <begin position="371"/>
        <end position="396"/>
    </location>
</feature>
<evidence type="ECO:0000256" key="6">
    <source>
        <dbReference type="ARBA" id="ARBA00023136"/>
    </source>
</evidence>
<keyword evidence="6 8" id="KW-0472">Membrane</keyword>
<evidence type="ECO:0000256" key="2">
    <source>
        <dbReference type="ARBA" id="ARBA00022475"/>
    </source>
</evidence>
<evidence type="ECO:0000256" key="7">
    <source>
        <dbReference type="RuleBase" id="RU000320"/>
    </source>
</evidence>
<dbReference type="EMBL" id="LR130759">
    <property type="protein sequence ID" value="VDM87921.1"/>
    <property type="molecule type" value="Genomic_DNA"/>
</dbReference>
<feature type="transmembrane region" description="Helical" evidence="8">
    <location>
        <begin position="298"/>
        <end position="321"/>
    </location>
</feature>
<dbReference type="InterPro" id="IPR001750">
    <property type="entry name" value="ND/Mrp_TM"/>
</dbReference>
<evidence type="ECO:0000256" key="1">
    <source>
        <dbReference type="ARBA" id="ARBA00004651"/>
    </source>
</evidence>
<feature type="transmembrane region" description="Helical" evidence="8">
    <location>
        <begin position="21"/>
        <end position="50"/>
    </location>
</feature>
<dbReference type="PANTHER" id="PTHR42682:SF3">
    <property type="entry name" value="FORMATE HYDROGENLYASE SUBUNIT 3-RELATED"/>
    <property type="match status" value="1"/>
</dbReference>
<dbReference type="GO" id="GO:0042773">
    <property type="term" value="P:ATP synthesis coupled electron transport"/>
    <property type="evidence" value="ECO:0007669"/>
    <property type="project" value="InterPro"/>
</dbReference>
<evidence type="ECO:0000256" key="3">
    <source>
        <dbReference type="ARBA" id="ARBA00022692"/>
    </source>
</evidence>
<dbReference type="Proteomes" id="UP000269998">
    <property type="component" value="Chromosome"/>
</dbReference>
<reference evidence="11" key="1">
    <citation type="submission" date="2018-02" db="EMBL/GenBank/DDBJ databases">
        <authorList>
            <person name="Seth-Smith MB H."/>
            <person name="Seth-Smith H."/>
        </authorList>
    </citation>
    <scope>NUCLEOTIDE SEQUENCE [LARGE SCALE GENOMIC DNA]</scope>
</reference>
<comment type="subcellular location">
    <subcellularLocation>
        <location evidence="1">Cell membrane</location>
        <topology evidence="1">Multi-pass membrane protein</topology>
    </subcellularLocation>
    <subcellularLocation>
        <location evidence="7">Membrane</location>
        <topology evidence="7">Multi-pass membrane protein</topology>
    </subcellularLocation>
</comment>
<dbReference type="GO" id="GO:0005886">
    <property type="term" value="C:plasma membrane"/>
    <property type="evidence" value="ECO:0007669"/>
    <property type="project" value="UniProtKB-SubCell"/>
</dbReference>
<keyword evidence="3 7" id="KW-0812">Transmembrane</keyword>
<evidence type="ECO:0000313" key="11">
    <source>
        <dbReference type="Proteomes" id="UP000269998"/>
    </source>
</evidence>
<dbReference type="InterPro" id="IPR052175">
    <property type="entry name" value="ComplexI-like_HydComp"/>
</dbReference>
<evidence type="ECO:0000256" key="5">
    <source>
        <dbReference type="ARBA" id="ARBA00023002"/>
    </source>
</evidence>
<feature type="transmembrane region" description="Helical" evidence="8">
    <location>
        <begin position="639"/>
        <end position="657"/>
    </location>
</feature>